<feature type="region of interest" description="Disordered" evidence="1">
    <location>
        <begin position="1"/>
        <end position="31"/>
    </location>
</feature>
<proteinExistence type="predicted"/>
<evidence type="ECO:0000256" key="1">
    <source>
        <dbReference type="SAM" id="MobiDB-lite"/>
    </source>
</evidence>
<name>A0A7U5MLA4_MYCIT</name>
<organism evidence="2 3">
    <name type="scientific">Mycobacterium intracellulare subsp. chimaera</name>
    <dbReference type="NCBI Taxonomy" id="222805"/>
    <lineage>
        <taxon>Bacteria</taxon>
        <taxon>Bacillati</taxon>
        <taxon>Actinomycetota</taxon>
        <taxon>Actinomycetes</taxon>
        <taxon>Mycobacteriales</taxon>
        <taxon>Mycobacteriaceae</taxon>
        <taxon>Mycobacterium</taxon>
        <taxon>Mycobacterium avium complex (MAC)</taxon>
    </lineage>
</organism>
<evidence type="ECO:0000313" key="2">
    <source>
        <dbReference type="EMBL" id="ASL15616.1"/>
    </source>
</evidence>
<gene>
    <name evidence="2" type="ORF">MYCOZU2_03228</name>
</gene>
<protein>
    <submittedName>
        <fullName evidence="2">Uncharacterized protein</fullName>
    </submittedName>
</protein>
<reference evidence="2 3" key="1">
    <citation type="journal article" date="2017" name="Lancet Infect. Dis.">
        <title>Global outbreak of severe Mycobacterium chimaera disease after cardiac surgery: a molecular epidemiological study.</title>
        <authorList>
            <person name="van Ingen J."/>
            <person name="Kohl T."/>
            <person name="Kranzer K."/>
            <person name="Hasse B."/>
            <person name="Keller P."/>
            <person name="Szafranska A."/>
            <person name="Hillemann D."/>
            <person name="Chand M."/>
            <person name="Schreiber P."/>
            <person name="Sommerstein R."/>
            <person name="Berger C."/>
            <person name="Genoni M."/>
            <person name="Ruegg C."/>
            <person name="Troillet N."/>
            <person name="Widmer A.F."/>
            <person name="Becker S.L."/>
            <person name="Herrmann M."/>
            <person name="Eckmanns T."/>
            <person name="Haller S."/>
            <person name="Hoeller C."/>
            <person name="Debast S.B."/>
            <person name="Wolfhagen M.J."/>
            <person name="Hopman J."/>
            <person name="Kluytmans J."/>
            <person name="Langelaar M."/>
            <person name="Notermans D.W."/>
            <person name="ten Oever J."/>
            <person name="van den Barselaar P."/>
            <person name="Vonk A.B.A."/>
            <person name="Vos M.C."/>
            <person name="Ahmed N."/>
            <person name="Brown T."/>
            <person name="Crook D."/>
            <person name="Lamagni T."/>
            <person name="Phin N."/>
            <person name="Smith E.G."/>
            <person name="Zambon M."/>
            <person name="Serr A."/>
            <person name="Goetting T."/>
            <person name="Ebner W."/>
            <person name="Thuermer A."/>
            <person name="Utpatel C."/>
            <person name="Sproer C."/>
            <person name="Bunk B."/>
            <person name="Nubel U."/>
            <person name="Bloemberg G."/>
            <person name="Bottger E."/>
            <person name="Niemann S."/>
            <person name="Wagner D."/>
            <person name="Sax H."/>
        </authorList>
    </citation>
    <scope>NUCLEOTIDE SEQUENCE [LARGE SCALE GENOMIC DNA]</scope>
    <source>
        <strain evidence="2 3">ZUERICH-2</strain>
    </source>
</reference>
<evidence type="ECO:0000313" key="3">
    <source>
        <dbReference type="Proteomes" id="UP000198286"/>
    </source>
</evidence>
<dbReference type="EMBL" id="CP015267">
    <property type="protein sequence ID" value="ASL15616.1"/>
    <property type="molecule type" value="Genomic_DNA"/>
</dbReference>
<dbReference type="Proteomes" id="UP000198286">
    <property type="component" value="Chromosome"/>
</dbReference>
<dbReference type="AlphaFoldDB" id="A0A7U5MLA4"/>
<sequence>MRHHTIAPGLRPRFVTPPVSGPLNPQSQSWK</sequence>
<accession>A0A7U5MLA4</accession>